<dbReference type="EMBL" id="DVHB01000006">
    <property type="protein sequence ID" value="HIR38799.1"/>
    <property type="molecule type" value="Genomic_DNA"/>
</dbReference>
<dbReference type="PANTHER" id="PTHR43792:SF1">
    <property type="entry name" value="N-ACETYLTRANSFERASE DOMAIN-CONTAINING PROTEIN"/>
    <property type="match status" value="1"/>
</dbReference>
<dbReference type="InterPro" id="IPR051531">
    <property type="entry name" value="N-acetyltransferase"/>
</dbReference>
<dbReference type="GO" id="GO:0016747">
    <property type="term" value="F:acyltransferase activity, transferring groups other than amino-acyl groups"/>
    <property type="evidence" value="ECO:0007669"/>
    <property type="project" value="InterPro"/>
</dbReference>
<dbReference type="PROSITE" id="PS51186">
    <property type="entry name" value="GNAT"/>
    <property type="match status" value="1"/>
</dbReference>
<comment type="caution">
    <text evidence="2">The sequence shown here is derived from an EMBL/GenBank/DDBJ whole genome shotgun (WGS) entry which is preliminary data.</text>
</comment>
<reference evidence="2" key="1">
    <citation type="submission" date="2020-10" db="EMBL/GenBank/DDBJ databases">
        <authorList>
            <person name="Gilroy R."/>
        </authorList>
    </citation>
    <scope>NUCLEOTIDE SEQUENCE</scope>
    <source>
        <strain evidence="2">ChiW25-3613</strain>
    </source>
</reference>
<dbReference type="SUPFAM" id="SSF55729">
    <property type="entry name" value="Acyl-CoA N-acyltransferases (Nat)"/>
    <property type="match status" value="1"/>
</dbReference>
<dbReference type="Gene3D" id="3.40.630.30">
    <property type="match status" value="1"/>
</dbReference>
<evidence type="ECO:0000313" key="3">
    <source>
        <dbReference type="Proteomes" id="UP000824179"/>
    </source>
</evidence>
<gene>
    <name evidence="2" type="ORF">IAB90_00295</name>
</gene>
<dbReference type="PANTHER" id="PTHR43792">
    <property type="entry name" value="GNAT FAMILY, PUTATIVE (AFU_ORTHOLOGUE AFUA_3G00765)-RELATED-RELATED"/>
    <property type="match status" value="1"/>
</dbReference>
<dbReference type="AlphaFoldDB" id="A0A9D1AGM6"/>
<feature type="domain" description="N-acetyltransferase" evidence="1">
    <location>
        <begin position="8"/>
        <end position="170"/>
    </location>
</feature>
<evidence type="ECO:0000313" key="2">
    <source>
        <dbReference type="EMBL" id="HIR38799.1"/>
    </source>
</evidence>
<dbReference type="Proteomes" id="UP000824179">
    <property type="component" value="Unassembled WGS sequence"/>
</dbReference>
<proteinExistence type="predicted"/>
<reference evidence="2" key="2">
    <citation type="journal article" date="2021" name="PeerJ">
        <title>Extensive microbial diversity within the chicken gut microbiome revealed by metagenomics and culture.</title>
        <authorList>
            <person name="Gilroy R."/>
            <person name="Ravi A."/>
            <person name="Getino M."/>
            <person name="Pursley I."/>
            <person name="Horton D.L."/>
            <person name="Alikhan N.F."/>
            <person name="Baker D."/>
            <person name="Gharbi K."/>
            <person name="Hall N."/>
            <person name="Watson M."/>
            <person name="Adriaenssens E.M."/>
            <person name="Foster-Nyarko E."/>
            <person name="Jarju S."/>
            <person name="Secka A."/>
            <person name="Antonio M."/>
            <person name="Oren A."/>
            <person name="Chaudhuri R.R."/>
            <person name="La Ragione R."/>
            <person name="Hildebrand F."/>
            <person name="Pallen M.J."/>
        </authorList>
    </citation>
    <scope>NUCLEOTIDE SEQUENCE</scope>
    <source>
        <strain evidence="2">ChiW25-3613</strain>
    </source>
</reference>
<sequence>MILQTERLVLRELEQGDYAALCRILQDEEAMYAYECAFSDGEAHEWLERQIARYKRWGFGAWAVILKESGELIGQCGVTMQPWEESEVPEVGYLFRRDCWHMGYATEAARACRDYAFARLNFGEVCSIIRDTNIPSQRVAQRNAMSPAGMCIKHFKGVDMPHIRYVITREEWWKMRGGSGAEYCFKDIL</sequence>
<name>A0A9D1AGM6_9FIRM</name>
<accession>A0A9D1AGM6</accession>
<dbReference type="InterPro" id="IPR000182">
    <property type="entry name" value="GNAT_dom"/>
</dbReference>
<organism evidence="2 3">
    <name type="scientific">Candidatus Coproplasma stercoripullorum</name>
    <dbReference type="NCBI Taxonomy" id="2840751"/>
    <lineage>
        <taxon>Bacteria</taxon>
        <taxon>Bacillati</taxon>
        <taxon>Bacillota</taxon>
        <taxon>Clostridia</taxon>
        <taxon>Eubacteriales</taxon>
        <taxon>Candidatus Coproplasma</taxon>
    </lineage>
</organism>
<dbReference type="InterPro" id="IPR016181">
    <property type="entry name" value="Acyl_CoA_acyltransferase"/>
</dbReference>
<evidence type="ECO:0000259" key="1">
    <source>
        <dbReference type="PROSITE" id="PS51186"/>
    </source>
</evidence>
<dbReference type="Pfam" id="PF13302">
    <property type="entry name" value="Acetyltransf_3"/>
    <property type="match status" value="1"/>
</dbReference>
<protein>
    <submittedName>
        <fullName evidence="2">GNAT family N-acetyltransferase</fullName>
    </submittedName>
</protein>